<keyword evidence="4" id="KW-1185">Reference proteome</keyword>
<protein>
    <recommendedName>
        <fullName evidence="5">Monooxygenase</fullName>
    </recommendedName>
</protein>
<reference evidence="3 4" key="1">
    <citation type="submission" date="2019-02" db="EMBL/GenBank/DDBJ databases">
        <title>Thermus sp. a novel from hot spring.</title>
        <authorList>
            <person name="Zhao Z."/>
        </authorList>
    </citation>
    <scope>NUCLEOTIDE SEQUENCE [LARGE SCALE GENOMIC DNA]</scope>
    <source>
        <strain evidence="3 4">CFH 72773T</strain>
    </source>
</reference>
<keyword evidence="1" id="KW-0560">Oxidoreductase</keyword>
<dbReference type="Gene3D" id="3.50.50.60">
    <property type="entry name" value="FAD/NAD(P)-binding domain"/>
    <property type="match status" value="2"/>
</dbReference>
<evidence type="ECO:0000313" key="3">
    <source>
        <dbReference type="EMBL" id="TBH14861.1"/>
    </source>
</evidence>
<keyword evidence="2" id="KW-0812">Transmembrane</keyword>
<sequence length="365" mass="40116">MQRPEVLIVGGGPAGIGVAVALLQVGVRPLVLEARRVGASFLRWPRETRLLTPSFTANGFGLADLNAIAPRTSPAYTLGEEHPTGRAYARYLQAVAAHFAVPVLRERAKRVVYREGFFRVGTGRGTLEAPFLVWAVGEFFFPRYPFPGAFLALPYARVGSFARLAREAPERVVIGGYESGVDAALHLAERGVRVLVLDPEAPWERRTGEPSRDLSPHTLDRLRRAPRGRIRFRRTKVLALQLKGEGYVLLTEGGEVRTPHRPLLATGFGDGLEPLGGLLARGPEGHPLLTLEDESTLAPGLFLAGPKVRHGGSPFCFIYKFRARFPIVARAIARRLGRDEGPLEVYREEGMWLEDPACCEVRCAC</sequence>
<dbReference type="GO" id="GO:0004497">
    <property type="term" value="F:monooxygenase activity"/>
    <property type="evidence" value="ECO:0007669"/>
    <property type="project" value="TreeGrafter"/>
</dbReference>
<dbReference type="InterPro" id="IPR050982">
    <property type="entry name" value="Auxin_biosynth/cation_transpt"/>
</dbReference>
<gene>
    <name evidence="3" type="ORF">ETP66_11525</name>
</gene>
<keyword evidence="2" id="KW-1133">Transmembrane helix</keyword>
<dbReference type="PRINTS" id="PR00469">
    <property type="entry name" value="PNDRDTASEII"/>
</dbReference>
<dbReference type="PRINTS" id="PR00368">
    <property type="entry name" value="FADPNR"/>
</dbReference>
<dbReference type="EMBL" id="SIJL01000030">
    <property type="protein sequence ID" value="TBH14861.1"/>
    <property type="molecule type" value="Genomic_DNA"/>
</dbReference>
<name>A0A4V2IU63_9DEIN</name>
<dbReference type="PANTHER" id="PTHR43539">
    <property type="entry name" value="FLAVIN-BINDING MONOOXYGENASE-LIKE PROTEIN (AFU_ORTHOLOGUE AFUA_4G09220)"/>
    <property type="match status" value="1"/>
</dbReference>
<comment type="caution">
    <text evidence="3">The sequence shown here is derived from an EMBL/GenBank/DDBJ whole genome shotgun (WGS) entry which is preliminary data.</text>
</comment>
<dbReference type="SUPFAM" id="SSF51905">
    <property type="entry name" value="FAD/NAD(P)-binding domain"/>
    <property type="match status" value="1"/>
</dbReference>
<dbReference type="PANTHER" id="PTHR43539:SF89">
    <property type="entry name" value="NAD(P)-BINDING DOMAIN-CONTAINING PROTEIN"/>
    <property type="match status" value="1"/>
</dbReference>
<evidence type="ECO:0008006" key="5">
    <source>
        <dbReference type="Google" id="ProtNLM"/>
    </source>
</evidence>
<dbReference type="RefSeq" id="WP_130842738.1">
    <property type="nucleotide sequence ID" value="NZ_SIJL01000030.1"/>
</dbReference>
<keyword evidence="2" id="KW-0472">Membrane</keyword>
<dbReference type="Proteomes" id="UP000292858">
    <property type="component" value="Unassembled WGS sequence"/>
</dbReference>
<organism evidence="3 4">
    <name type="scientific">Thermus thermamylovorans</name>
    <dbReference type="NCBI Taxonomy" id="2509362"/>
    <lineage>
        <taxon>Bacteria</taxon>
        <taxon>Thermotogati</taxon>
        <taxon>Deinococcota</taxon>
        <taxon>Deinococci</taxon>
        <taxon>Thermales</taxon>
        <taxon>Thermaceae</taxon>
        <taxon>Thermus</taxon>
    </lineage>
</organism>
<evidence type="ECO:0000256" key="2">
    <source>
        <dbReference type="SAM" id="Phobius"/>
    </source>
</evidence>
<feature type="transmembrane region" description="Helical" evidence="2">
    <location>
        <begin position="6"/>
        <end position="27"/>
    </location>
</feature>
<dbReference type="AlphaFoldDB" id="A0A4V2IU63"/>
<evidence type="ECO:0000256" key="1">
    <source>
        <dbReference type="ARBA" id="ARBA00023002"/>
    </source>
</evidence>
<accession>A0A4V2IU63</accession>
<dbReference type="InterPro" id="IPR036188">
    <property type="entry name" value="FAD/NAD-bd_sf"/>
</dbReference>
<dbReference type="OrthoDB" id="178899at2"/>
<evidence type="ECO:0000313" key="4">
    <source>
        <dbReference type="Proteomes" id="UP000292858"/>
    </source>
</evidence>
<dbReference type="Pfam" id="PF13738">
    <property type="entry name" value="Pyr_redox_3"/>
    <property type="match status" value="1"/>
</dbReference>
<dbReference type="GO" id="GO:0050660">
    <property type="term" value="F:flavin adenine dinucleotide binding"/>
    <property type="evidence" value="ECO:0007669"/>
    <property type="project" value="TreeGrafter"/>
</dbReference>
<proteinExistence type="predicted"/>